<name>A0ABM1KBZ0_GEKJA</name>
<dbReference type="GeneID" id="107114295"/>
<dbReference type="SUPFAM" id="SSF46966">
    <property type="entry name" value="Spectrin repeat"/>
    <property type="match status" value="1"/>
</dbReference>
<evidence type="ECO:0000256" key="4">
    <source>
        <dbReference type="ARBA" id="ARBA00023136"/>
    </source>
</evidence>
<dbReference type="RefSeq" id="XP_015271227.1">
    <property type="nucleotide sequence ID" value="XM_015415741.1"/>
</dbReference>
<keyword evidence="4" id="KW-0472">Membrane</keyword>
<evidence type="ECO:0000313" key="6">
    <source>
        <dbReference type="Proteomes" id="UP000694871"/>
    </source>
</evidence>
<feature type="compositionally biased region" description="Basic and acidic residues" evidence="5">
    <location>
        <begin position="47"/>
        <end position="60"/>
    </location>
</feature>
<keyword evidence="6" id="KW-1185">Reference proteome</keyword>
<organism evidence="6 7">
    <name type="scientific">Gekko japonicus</name>
    <name type="common">Schlegel's Japanese gecko</name>
    <dbReference type="NCBI Taxonomy" id="146911"/>
    <lineage>
        <taxon>Eukaryota</taxon>
        <taxon>Metazoa</taxon>
        <taxon>Chordata</taxon>
        <taxon>Craniata</taxon>
        <taxon>Vertebrata</taxon>
        <taxon>Euteleostomi</taxon>
        <taxon>Lepidosauria</taxon>
        <taxon>Squamata</taxon>
        <taxon>Bifurcata</taxon>
        <taxon>Gekkota</taxon>
        <taxon>Gekkonidae</taxon>
        <taxon>Gekkoninae</taxon>
        <taxon>Gekko</taxon>
    </lineage>
</organism>
<feature type="region of interest" description="Disordered" evidence="5">
    <location>
        <begin position="732"/>
        <end position="751"/>
    </location>
</feature>
<feature type="region of interest" description="Disordered" evidence="5">
    <location>
        <begin position="44"/>
        <end position="88"/>
    </location>
</feature>
<evidence type="ECO:0000256" key="5">
    <source>
        <dbReference type="SAM" id="MobiDB-lite"/>
    </source>
</evidence>
<protein>
    <submittedName>
        <fullName evidence="7">Centrosomal protein of 68 kDa</fullName>
    </submittedName>
</protein>
<evidence type="ECO:0000256" key="2">
    <source>
        <dbReference type="ARBA" id="ARBA00022553"/>
    </source>
</evidence>
<keyword evidence="3" id="KW-0677">Repeat</keyword>
<feature type="region of interest" description="Disordered" evidence="5">
    <location>
        <begin position="188"/>
        <end position="233"/>
    </location>
</feature>
<feature type="compositionally biased region" description="Polar residues" evidence="5">
    <location>
        <begin position="354"/>
        <end position="367"/>
    </location>
</feature>
<dbReference type="InterPro" id="IPR002017">
    <property type="entry name" value="Spectrin_repeat"/>
</dbReference>
<feature type="region of interest" description="Disordered" evidence="5">
    <location>
        <begin position="348"/>
        <end position="390"/>
    </location>
</feature>
<evidence type="ECO:0000256" key="3">
    <source>
        <dbReference type="ARBA" id="ARBA00022737"/>
    </source>
</evidence>
<dbReference type="PANTHER" id="PTHR14514:SF2">
    <property type="entry name" value="A-KINASE ANCHOR PROTEIN 6"/>
    <property type="match status" value="1"/>
</dbReference>
<comment type="subcellular location">
    <subcellularLocation>
        <location evidence="1">Endomembrane system</location>
    </subcellularLocation>
</comment>
<dbReference type="Pfam" id="PF00435">
    <property type="entry name" value="Spectrin"/>
    <property type="match status" value="1"/>
</dbReference>
<keyword evidence="2" id="KW-0597">Phosphoprotein</keyword>
<dbReference type="Proteomes" id="UP000694871">
    <property type="component" value="Unplaced"/>
</dbReference>
<gene>
    <name evidence="7" type="primary">CEP68</name>
</gene>
<evidence type="ECO:0000313" key="7">
    <source>
        <dbReference type="RefSeq" id="XP_015271227.1"/>
    </source>
</evidence>
<evidence type="ECO:0000256" key="1">
    <source>
        <dbReference type="ARBA" id="ARBA00004308"/>
    </source>
</evidence>
<proteinExistence type="predicted"/>
<dbReference type="Gene3D" id="1.20.58.60">
    <property type="match status" value="1"/>
</dbReference>
<reference evidence="7" key="1">
    <citation type="submission" date="2025-08" db="UniProtKB">
        <authorList>
            <consortium name="RefSeq"/>
        </authorList>
    </citation>
    <scope>IDENTIFICATION</scope>
</reference>
<feature type="compositionally biased region" description="Polar residues" evidence="5">
    <location>
        <begin position="376"/>
        <end position="385"/>
    </location>
</feature>
<sequence length="751" mass="83188">MALDTEKSPLDAPLSVRAKGYGRWNYSEIEWDDPELVRKVHQFSDTVDEKPLPEGTEGKKPVAVKGASRTIPALSPKNPNHHKASLMPPNRFCERKAKYVERKPLFSQTACVNDVLPDFSRLGLYPKDQQIKTAECSNSTQLLPVASEPPVVLPRSPMDSKGYSTSVESLHSLKADCKSQIAFPYSSTPKPLPGKRASPLDASMPLFPTTSLSPELSEDSDFEQHEPTRPKSYLASGALSSSEVFPSWRLHRLSDPKDISVMGTRKQMTADGCPPTGQVRKMSSFQADYWACAIPDCLPPSPDRQSPHWDPNKEYEDLLDYTYPIRPKYKLAKDLKYGIRDSSIHDSGIDLDSLSVSPESTLKSTSVPGPEHRTTGDQTVQSFRTPLSKKPKCSAPVSHYGLSPIGKVSFADGSPIGRTIFSSELAPGPSSSDSTNIGKQRWEARYNNCNTRDTNEHDCVLRRAAVGTFLRSTRMLSLQPDCCSDEEYLPLPPRLKELERLAQQLTDLSLMIRQPEEDDGFPSVGGNGEHLPLEVCGCDGSQQETDCYSRRADSSRECSEEDLLSNQGCEDCANAHGETTSTDARDFVGTECFETGSEREKEEEGYDRDSLAHHIKVFCCRLEELIRWLHKIAEITDNWIPPRPDVESVKASLQRYLAFKKDLAGHQALTEGVLQDGERLLKSMASSSPVLQRTLSLIAKQSSELESNANRLYESILGALDTLDAGLRKSRVSQQAAGPTESSKWLMSATL</sequence>
<accession>A0ABM1KBZ0</accession>
<dbReference type="PANTHER" id="PTHR14514">
    <property type="entry name" value="PKA ANCHORING PROTEIN"/>
    <property type="match status" value="1"/>
</dbReference>